<accession>A0ABT3ZTJ1</accession>
<name>A0ABT3ZTJ1_9BURK</name>
<dbReference type="InterPro" id="IPR013619">
    <property type="entry name" value="DUF1737"/>
</dbReference>
<evidence type="ECO:0000313" key="3">
    <source>
        <dbReference type="Proteomes" id="UP001082899"/>
    </source>
</evidence>
<evidence type="ECO:0000259" key="1">
    <source>
        <dbReference type="Pfam" id="PF08410"/>
    </source>
</evidence>
<dbReference type="EMBL" id="JAPMXC010000014">
    <property type="protein sequence ID" value="MCY0389884.1"/>
    <property type="molecule type" value="Genomic_DNA"/>
</dbReference>
<dbReference type="Proteomes" id="UP001082899">
    <property type="component" value="Unassembled WGS sequence"/>
</dbReference>
<dbReference type="RefSeq" id="WP_267849836.1">
    <property type="nucleotide sequence ID" value="NZ_JAPMXC010000014.1"/>
</dbReference>
<gene>
    <name evidence="2" type="ORF">OVY01_22350</name>
</gene>
<reference evidence="2" key="1">
    <citation type="submission" date="2022-11" db="EMBL/GenBank/DDBJ databases">
        <title>Robbsia betulipollinis sp. nov., isolated from pollen of birch (Betula pendula).</title>
        <authorList>
            <person name="Shi H."/>
            <person name="Ambika Manirajan B."/>
            <person name="Ratering S."/>
            <person name="Geissler-Plaum R."/>
            <person name="Schnell S."/>
        </authorList>
    </citation>
    <scope>NUCLEOTIDE SEQUENCE</scope>
    <source>
        <strain evidence="2">Bb-Pol-6</strain>
    </source>
</reference>
<feature type="domain" description="DUF1737" evidence="1">
    <location>
        <begin position="1"/>
        <end position="50"/>
    </location>
</feature>
<proteinExistence type="predicted"/>
<sequence length="61" mass="6837">MLKYRLITGPDDSSFCQRISDLLDLGYQLHGSPSITFNTAKNSVIAAQALIWRESVAEEHK</sequence>
<dbReference type="Pfam" id="PF08410">
    <property type="entry name" value="DUF1737"/>
    <property type="match status" value="1"/>
</dbReference>
<comment type="caution">
    <text evidence="2">The sequence shown here is derived from an EMBL/GenBank/DDBJ whole genome shotgun (WGS) entry which is preliminary data.</text>
</comment>
<evidence type="ECO:0000313" key="2">
    <source>
        <dbReference type="EMBL" id="MCY0389884.1"/>
    </source>
</evidence>
<organism evidence="2 3">
    <name type="scientific">Robbsia betulipollinis</name>
    <dbReference type="NCBI Taxonomy" id="2981849"/>
    <lineage>
        <taxon>Bacteria</taxon>
        <taxon>Pseudomonadati</taxon>
        <taxon>Pseudomonadota</taxon>
        <taxon>Betaproteobacteria</taxon>
        <taxon>Burkholderiales</taxon>
        <taxon>Burkholderiaceae</taxon>
        <taxon>Robbsia</taxon>
    </lineage>
</organism>
<keyword evidence="3" id="KW-1185">Reference proteome</keyword>
<protein>
    <submittedName>
        <fullName evidence="2">DUF1737 domain-containing protein</fullName>
    </submittedName>
</protein>